<dbReference type="PANTHER" id="PTHR11783">
    <property type="entry name" value="SULFOTRANSFERASE SULT"/>
    <property type="match status" value="1"/>
</dbReference>
<accession>A0AAV4W899</accession>
<comment type="caution">
    <text evidence="4">The sequence shown here is derived from an EMBL/GenBank/DDBJ whole genome shotgun (WGS) entry which is preliminary data.</text>
</comment>
<gene>
    <name evidence="4" type="primary">SULT1C4_16</name>
    <name evidence="4" type="ORF">CEXT_150161</name>
</gene>
<evidence type="ECO:0000256" key="2">
    <source>
        <dbReference type="ARBA" id="ARBA00022679"/>
    </source>
</evidence>
<keyword evidence="2" id="KW-0808">Transferase</keyword>
<dbReference type="InterPro" id="IPR027417">
    <property type="entry name" value="P-loop_NTPase"/>
</dbReference>
<dbReference type="AlphaFoldDB" id="A0AAV4W899"/>
<proteinExistence type="inferred from homology"/>
<dbReference type="GO" id="GO:0008146">
    <property type="term" value="F:sulfotransferase activity"/>
    <property type="evidence" value="ECO:0007669"/>
    <property type="project" value="InterPro"/>
</dbReference>
<dbReference type="InterPro" id="IPR000863">
    <property type="entry name" value="Sulfotransferase_dom"/>
</dbReference>
<dbReference type="SUPFAM" id="SSF52540">
    <property type="entry name" value="P-loop containing nucleoside triphosphate hydrolases"/>
    <property type="match status" value="1"/>
</dbReference>
<protein>
    <submittedName>
        <fullName evidence="4">Sulfotransferase 1C4</fullName>
    </submittedName>
</protein>
<evidence type="ECO:0000313" key="5">
    <source>
        <dbReference type="Proteomes" id="UP001054945"/>
    </source>
</evidence>
<dbReference type="EMBL" id="BPLR01015757">
    <property type="protein sequence ID" value="GIY78444.1"/>
    <property type="molecule type" value="Genomic_DNA"/>
</dbReference>
<evidence type="ECO:0000313" key="4">
    <source>
        <dbReference type="EMBL" id="GIY78444.1"/>
    </source>
</evidence>
<reference evidence="4 5" key="1">
    <citation type="submission" date="2021-06" db="EMBL/GenBank/DDBJ databases">
        <title>Caerostris extrusa draft genome.</title>
        <authorList>
            <person name="Kono N."/>
            <person name="Arakawa K."/>
        </authorList>
    </citation>
    <scope>NUCLEOTIDE SEQUENCE [LARGE SCALE GENOMIC DNA]</scope>
</reference>
<organism evidence="4 5">
    <name type="scientific">Caerostris extrusa</name>
    <name type="common">Bark spider</name>
    <name type="synonym">Caerostris bankana</name>
    <dbReference type="NCBI Taxonomy" id="172846"/>
    <lineage>
        <taxon>Eukaryota</taxon>
        <taxon>Metazoa</taxon>
        <taxon>Ecdysozoa</taxon>
        <taxon>Arthropoda</taxon>
        <taxon>Chelicerata</taxon>
        <taxon>Arachnida</taxon>
        <taxon>Araneae</taxon>
        <taxon>Araneomorphae</taxon>
        <taxon>Entelegynae</taxon>
        <taxon>Araneoidea</taxon>
        <taxon>Araneidae</taxon>
        <taxon>Caerostris</taxon>
    </lineage>
</organism>
<dbReference type="Proteomes" id="UP001054945">
    <property type="component" value="Unassembled WGS sequence"/>
</dbReference>
<dbReference type="Pfam" id="PF00685">
    <property type="entry name" value="Sulfotransfer_1"/>
    <property type="match status" value="1"/>
</dbReference>
<sequence>MPRIPGSVVIDGKIRPPPSCPRVMRDAMNFKPDKEDIFVLSYPKCGTTLLTQIVALILRNGETFTTPIEYFSFIPYIEFTTLRKSQKFLNQDVLSHIYHLTSFNFSREAKYIYIARNPADCLMSYYHHVKYYPIYFFSDGSLDDIFDLFIKGKVDYDDYFDHLLSGYERRNEPNVLFLTYESILADRRAACLKIGHFL</sequence>
<keyword evidence="5" id="KW-1185">Reference proteome</keyword>
<evidence type="ECO:0000256" key="1">
    <source>
        <dbReference type="ARBA" id="ARBA00005771"/>
    </source>
</evidence>
<feature type="domain" description="Sulfotransferase" evidence="3">
    <location>
        <begin position="35"/>
        <end position="198"/>
    </location>
</feature>
<name>A0AAV4W899_CAEEX</name>
<dbReference type="Gene3D" id="3.40.50.300">
    <property type="entry name" value="P-loop containing nucleotide triphosphate hydrolases"/>
    <property type="match status" value="1"/>
</dbReference>
<comment type="similarity">
    <text evidence="1">Belongs to the sulfotransferase 1 family.</text>
</comment>
<evidence type="ECO:0000259" key="3">
    <source>
        <dbReference type="Pfam" id="PF00685"/>
    </source>
</evidence>